<dbReference type="EMBL" id="UOFF01000047">
    <property type="protein sequence ID" value="VAW53994.1"/>
    <property type="molecule type" value="Genomic_DNA"/>
</dbReference>
<accession>A0A3B0XDB5</accession>
<dbReference type="AlphaFoldDB" id="A0A3B0XDB5"/>
<dbReference type="GO" id="GO:0046872">
    <property type="term" value="F:metal ion binding"/>
    <property type="evidence" value="ECO:0007669"/>
    <property type="project" value="UniProtKB-KW"/>
</dbReference>
<organism evidence="5">
    <name type="scientific">hydrothermal vent metagenome</name>
    <dbReference type="NCBI Taxonomy" id="652676"/>
    <lineage>
        <taxon>unclassified sequences</taxon>
        <taxon>metagenomes</taxon>
        <taxon>ecological metagenomes</taxon>
    </lineage>
</organism>
<feature type="domain" description="Cytochrome c" evidence="4">
    <location>
        <begin position="62"/>
        <end position="150"/>
    </location>
</feature>
<dbReference type="PROSITE" id="PS51007">
    <property type="entry name" value="CYTC"/>
    <property type="match status" value="1"/>
</dbReference>
<keyword evidence="3" id="KW-0408">Iron</keyword>
<dbReference type="SUPFAM" id="SSF46626">
    <property type="entry name" value="Cytochrome c"/>
    <property type="match status" value="1"/>
</dbReference>
<dbReference type="GO" id="GO:0020037">
    <property type="term" value="F:heme binding"/>
    <property type="evidence" value="ECO:0007669"/>
    <property type="project" value="InterPro"/>
</dbReference>
<evidence type="ECO:0000256" key="2">
    <source>
        <dbReference type="ARBA" id="ARBA00022723"/>
    </source>
</evidence>
<protein>
    <recommendedName>
        <fullName evidence="4">Cytochrome c domain-containing protein</fullName>
    </recommendedName>
</protein>
<dbReference type="Gene3D" id="1.10.760.10">
    <property type="entry name" value="Cytochrome c-like domain"/>
    <property type="match status" value="1"/>
</dbReference>
<evidence type="ECO:0000256" key="3">
    <source>
        <dbReference type="ARBA" id="ARBA00023004"/>
    </source>
</evidence>
<keyword evidence="1" id="KW-0349">Heme</keyword>
<evidence type="ECO:0000313" key="5">
    <source>
        <dbReference type="EMBL" id="VAW53994.1"/>
    </source>
</evidence>
<dbReference type="InterPro" id="IPR036909">
    <property type="entry name" value="Cyt_c-like_dom_sf"/>
</dbReference>
<proteinExistence type="predicted"/>
<gene>
    <name evidence="5" type="ORF">MNBD_GAMMA07-1598</name>
</gene>
<dbReference type="InterPro" id="IPR009056">
    <property type="entry name" value="Cyt_c-like_dom"/>
</dbReference>
<dbReference type="PANTHER" id="PTHR33751">
    <property type="entry name" value="CBB3-TYPE CYTOCHROME C OXIDASE SUBUNIT FIXP"/>
    <property type="match status" value="1"/>
</dbReference>
<evidence type="ECO:0000256" key="1">
    <source>
        <dbReference type="ARBA" id="ARBA00022617"/>
    </source>
</evidence>
<dbReference type="GO" id="GO:0009055">
    <property type="term" value="F:electron transfer activity"/>
    <property type="evidence" value="ECO:0007669"/>
    <property type="project" value="InterPro"/>
</dbReference>
<dbReference type="PANTHER" id="PTHR33751:SF1">
    <property type="entry name" value="CBB3-TYPE CYTOCHROME C OXIDASE SUBUNIT FIXP"/>
    <property type="match status" value="1"/>
</dbReference>
<sequence length="167" mass="18414">MHTLLSALKIAALFAIIPISTTAYAGPDHAGGHMEHMNDVQKKLKKALGNKYYQPVPAATKKQLILGKTIFTKSCVACHGKKGNGKGPASATLKQKPADFTDAEHSKFYSDQGRIYIIKKGIKNTPMSGWENTFNEKEILSLHAYIRSLRTTKNVKKHNHSHGGHDH</sequence>
<dbReference type="Pfam" id="PF00034">
    <property type="entry name" value="Cytochrom_C"/>
    <property type="match status" value="1"/>
</dbReference>
<dbReference type="InterPro" id="IPR050597">
    <property type="entry name" value="Cytochrome_c_Oxidase_Subunit"/>
</dbReference>
<evidence type="ECO:0000259" key="4">
    <source>
        <dbReference type="PROSITE" id="PS51007"/>
    </source>
</evidence>
<name>A0A3B0XDB5_9ZZZZ</name>
<reference evidence="5" key="1">
    <citation type="submission" date="2018-06" db="EMBL/GenBank/DDBJ databases">
        <authorList>
            <person name="Zhirakovskaya E."/>
        </authorList>
    </citation>
    <scope>NUCLEOTIDE SEQUENCE</scope>
</reference>
<keyword evidence="2" id="KW-0479">Metal-binding</keyword>